<dbReference type="EMBL" id="LACI01001682">
    <property type="protein sequence ID" value="KJU83918.1"/>
    <property type="molecule type" value="Genomic_DNA"/>
</dbReference>
<gene>
    <name evidence="9" type="ORF">MBAV_003885</name>
</gene>
<dbReference type="GO" id="GO:0009307">
    <property type="term" value="P:DNA restriction-modification system"/>
    <property type="evidence" value="ECO:0007669"/>
    <property type="project" value="InterPro"/>
</dbReference>
<dbReference type="NCBIfam" id="TIGR00571">
    <property type="entry name" value="dam"/>
    <property type="match status" value="1"/>
</dbReference>
<dbReference type="PROSITE" id="PS00092">
    <property type="entry name" value="N6_MTASE"/>
    <property type="match status" value="1"/>
</dbReference>
<dbReference type="PIRSF" id="PIRSF000398">
    <property type="entry name" value="M_m6A_EcoRV"/>
    <property type="match status" value="1"/>
</dbReference>
<comment type="caution">
    <text evidence="9">The sequence shown here is derived from an EMBL/GenBank/DDBJ whole genome shotgun (WGS) entry which is preliminary data.</text>
</comment>
<feature type="binding site" evidence="7">
    <location>
        <position position="11"/>
    </location>
    <ligand>
        <name>S-adenosyl-L-methionine</name>
        <dbReference type="ChEBI" id="CHEBI:59789"/>
    </ligand>
</feature>
<evidence type="ECO:0000256" key="6">
    <source>
        <dbReference type="ARBA" id="ARBA00047942"/>
    </source>
</evidence>
<dbReference type="PANTHER" id="PTHR30481:SF3">
    <property type="entry name" value="DNA ADENINE METHYLASE"/>
    <property type="match status" value="1"/>
</dbReference>
<feature type="binding site" evidence="7">
    <location>
        <position position="52"/>
    </location>
    <ligand>
        <name>S-adenosyl-L-methionine</name>
        <dbReference type="ChEBI" id="CHEBI:59789"/>
    </ligand>
</feature>
<organism evidence="9 10">
    <name type="scientific">Candidatus Magnetobacterium bavaricum</name>
    <dbReference type="NCBI Taxonomy" id="29290"/>
    <lineage>
        <taxon>Bacteria</taxon>
        <taxon>Pseudomonadati</taxon>
        <taxon>Nitrospirota</taxon>
        <taxon>Thermodesulfovibrionia</taxon>
        <taxon>Thermodesulfovibrionales</taxon>
        <taxon>Candidatus Magnetobacteriaceae</taxon>
        <taxon>Candidatus Magnetobacterium</taxon>
    </lineage>
</organism>
<dbReference type="Pfam" id="PF02086">
    <property type="entry name" value="MethyltransfD12"/>
    <property type="match status" value="1"/>
</dbReference>
<dbReference type="EC" id="2.1.1.72" evidence="2 8"/>
<evidence type="ECO:0000313" key="10">
    <source>
        <dbReference type="Proteomes" id="UP000033423"/>
    </source>
</evidence>
<dbReference type="InterPro" id="IPR002052">
    <property type="entry name" value="DNA_methylase_N6_adenine_CS"/>
</dbReference>
<evidence type="ECO:0000256" key="7">
    <source>
        <dbReference type="PIRSR" id="PIRSR000398-1"/>
    </source>
</evidence>
<dbReference type="SUPFAM" id="SSF53335">
    <property type="entry name" value="S-adenosyl-L-methionine-dependent methyltransferases"/>
    <property type="match status" value="1"/>
</dbReference>
<dbReference type="PANTHER" id="PTHR30481">
    <property type="entry name" value="DNA ADENINE METHYLASE"/>
    <property type="match status" value="1"/>
</dbReference>
<evidence type="ECO:0000256" key="2">
    <source>
        <dbReference type="ARBA" id="ARBA00011900"/>
    </source>
</evidence>
<dbReference type="GO" id="GO:0006298">
    <property type="term" value="P:mismatch repair"/>
    <property type="evidence" value="ECO:0007669"/>
    <property type="project" value="TreeGrafter"/>
</dbReference>
<keyword evidence="4 8" id="KW-0808">Transferase</keyword>
<evidence type="ECO:0000256" key="3">
    <source>
        <dbReference type="ARBA" id="ARBA00022603"/>
    </source>
</evidence>
<sequence length="270" mass="30766">MKPFLKWAGGKTRLLPELLKYVPKQYGRYVDPFMGGGALFFHLQPENVIVADANRFLCDTYRGVQYEHDITVRLLERFAKEHSEDRYRSAVDEMQKVLTFGALAAYFIYINKTSFNGLYRVNKNGQYNVPIGKQKKIDLYCGDNLRDVHLYLVSAAIIHIHCCDFRETLKRARPGDFIYADPPYHGGFTAYTAKGFTEQDHTDLARICADLAGKGCHILASNSNTDFIKQLWGQYGCFDIHEVEAPRSISCKGSGRGKVKELIITNVWNC</sequence>
<evidence type="ECO:0000256" key="4">
    <source>
        <dbReference type="ARBA" id="ARBA00022679"/>
    </source>
</evidence>
<name>A0A0F3GTB8_9BACT</name>
<evidence type="ECO:0000313" key="9">
    <source>
        <dbReference type="EMBL" id="KJU83918.1"/>
    </source>
</evidence>
<dbReference type="GO" id="GO:0043565">
    <property type="term" value="F:sequence-specific DNA binding"/>
    <property type="evidence" value="ECO:0007669"/>
    <property type="project" value="TreeGrafter"/>
</dbReference>
<dbReference type="Proteomes" id="UP000033423">
    <property type="component" value="Unassembled WGS sequence"/>
</dbReference>
<evidence type="ECO:0000256" key="1">
    <source>
        <dbReference type="ARBA" id="ARBA00006594"/>
    </source>
</evidence>
<protein>
    <recommendedName>
        <fullName evidence="2 8">Site-specific DNA-methyltransferase (adenine-specific)</fullName>
        <ecNumber evidence="2 8">2.1.1.72</ecNumber>
    </recommendedName>
</protein>
<dbReference type="Gene3D" id="1.10.1020.10">
    <property type="entry name" value="Adenine-specific Methyltransferase, Domain 2"/>
    <property type="match status" value="1"/>
</dbReference>
<comment type="catalytic activity">
    <reaction evidence="6 8">
        <text>a 2'-deoxyadenosine in DNA + S-adenosyl-L-methionine = an N(6)-methyl-2'-deoxyadenosine in DNA + S-adenosyl-L-homocysteine + H(+)</text>
        <dbReference type="Rhea" id="RHEA:15197"/>
        <dbReference type="Rhea" id="RHEA-COMP:12418"/>
        <dbReference type="Rhea" id="RHEA-COMP:12419"/>
        <dbReference type="ChEBI" id="CHEBI:15378"/>
        <dbReference type="ChEBI" id="CHEBI:57856"/>
        <dbReference type="ChEBI" id="CHEBI:59789"/>
        <dbReference type="ChEBI" id="CHEBI:90615"/>
        <dbReference type="ChEBI" id="CHEBI:90616"/>
        <dbReference type="EC" id="2.1.1.72"/>
    </reaction>
</comment>
<accession>A0A0F3GTB8</accession>
<feature type="binding site" evidence="7">
    <location>
        <position position="7"/>
    </location>
    <ligand>
        <name>S-adenosyl-L-methionine</name>
        <dbReference type="ChEBI" id="CHEBI:59789"/>
    </ligand>
</feature>
<dbReference type="InterPro" id="IPR023095">
    <property type="entry name" value="Ade_MeTrfase_dom_2"/>
</dbReference>
<evidence type="ECO:0000256" key="8">
    <source>
        <dbReference type="RuleBase" id="RU361257"/>
    </source>
</evidence>
<dbReference type="InterPro" id="IPR029063">
    <property type="entry name" value="SAM-dependent_MTases_sf"/>
</dbReference>
<dbReference type="GO" id="GO:1904047">
    <property type="term" value="F:S-adenosyl-L-methionine binding"/>
    <property type="evidence" value="ECO:0007669"/>
    <property type="project" value="TreeGrafter"/>
</dbReference>
<keyword evidence="3 8" id="KW-0489">Methyltransferase</keyword>
<dbReference type="GO" id="GO:0032259">
    <property type="term" value="P:methylation"/>
    <property type="evidence" value="ECO:0007669"/>
    <property type="project" value="UniProtKB-KW"/>
</dbReference>
<dbReference type="GO" id="GO:0009007">
    <property type="term" value="F:site-specific DNA-methyltransferase (adenine-specific) activity"/>
    <property type="evidence" value="ECO:0007669"/>
    <property type="project" value="UniProtKB-UniRule"/>
</dbReference>
<dbReference type="Gene3D" id="3.40.50.150">
    <property type="entry name" value="Vaccinia Virus protein VP39"/>
    <property type="match status" value="1"/>
</dbReference>
<comment type="similarity">
    <text evidence="1 8">Belongs to the N(4)/N(6)-methyltransferase family.</text>
</comment>
<feature type="binding site" evidence="7">
    <location>
        <position position="181"/>
    </location>
    <ligand>
        <name>S-adenosyl-L-methionine</name>
        <dbReference type="ChEBI" id="CHEBI:59789"/>
    </ligand>
</feature>
<dbReference type="PRINTS" id="PR00505">
    <property type="entry name" value="D12N6MTFRASE"/>
</dbReference>
<evidence type="ECO:0000256" key="5">
    <source>
        <dbReference type="ARBA" id="ARBA00022691"/>
    </source>
</evidence>
<keyword evidence="5 8" id="KW-0949">S-adenosyl-L-methionine</keyword>
<dbReference type="AlphaFoldDB" id="A0A0F3GTB8"/>
<reference evidence="9 10" key="1">
    <citation type="submission" date="2015-02" db="EMBL/GenBank/DDBJ databases">
        <title>Single-cell genomics of uncultivated deep-branching MTB reveals a conserved set of magnetosome genes.</title>
        <authorList>
            <person name="Kolinko S."/>
            <person name="Richter M."/>
            <person name="Glockner F.O."/>
            <person name="Brachmann A."/>
            <person name="Schuler D."/>
        </authorList>
    </citation>
    <scope>NUCLEOTIDE SEQUENCE [LARGE SCALE GENOMIC DNA]</scope>
    <source>
        <strain evidence="9">TM-1</strain>
    </source>
</reference>
<dbReference type="InterPro" id="IPR012263">
    <property type="entry name" value="M_m6A_EcoRV"/>
</dbReference>
<keyword evidence="10" id="KW-1185">Reference proteome</keyword>
<dbReference type="InterPro" id="IPR012327">
    <property type="entry name" value="MeTrfase_D12"/>
</dbReference>
<proteinExistence type="inferred from homology"/>